<protein>
    <submittedName>
        <fullName evidence="1">Uncharacterized protein</fullName>
    </submittedName>
</protein>
<evidence type="ECO:0000313" key="1">
    <source>
        <dbReference type="EMBL" id="MBE9189057.1"/>
    </source>
</evidence>
<organism evidence="1 2">
    <name type="scientific">Gloeocapsopsis crepidinum LEGE 06123</name>
    <dbReference type="NCBI Taxonomy" id="588587"/>
    <lineage>
        <taxon>Bacteria</taxon>
        <taxon>Bacillati</taxon>
        <taxon>Cyanobacteriota</taxon>
        <taxon>Cyanophyceae</taxon>
        <taxon>Oscillatoriophycideae</taxon>
        <taxon>Chroococcales</taxon>
        <taxon>Chroococcaceae</taxon>
        <taxon>Gloeocapsopsis</taxon>
    </lineage>
</organism>
<dbReference type="RefSeq" id="WP_193930132.1">
    <property type="nucleotide sequence ID" value="NZ_CAWPMZ010000058.1"/>
</dbReference>
<dbReference type="EMBL" id="JADEWN010000002">
    <property type="protein sequence ID" value="MBE9189057.1"/>
    <property type="molecule type" value="Genomic_DNA"/>
</dbReference>
<sequence length="76" mass="8759">MIDLLKLSDPILLKSARQIYLTYRELRSDTAEQPTGVAIHRLTCRGRLLFSKRPILLPLEEFIPIAEIESDESNSY</sequence>
<name>A0ABR9UL98_9CHRO</name>
<evidence type="ECO:0000313" key="2">
    <source>
        <dbReference type="Proteomes" id="UP000651156"/>
    </source>
</evidence>
<proteinExistence type="predicted"/>
<gene>
    <name evidence="1" type="ORF">IQ230_01475</name>
</gene>
<dbReference type="Proteomes" id="UP000651156">
    <property type="component" value="Unassembled WGS sequence"/>
</dbReference>
<reference evidence="1 2" key="1">
    <citation type="submission" date="2020-10" db="EMBL/GenBank/DDBJ databases">
        <authorList>
            <person name="Castelo-Branco R."/>
            <person name="Eusebio N."/>
            <person name="Adriana R."/>
            <person name="Vieira A."/>
            <person name="Brugerolle De Fraissinette N."/>
            <person name="Rezende De Castro R."/>
            <person name="Schneider M.P."/>
            <person name="Vasconcelos V."/>
            <person name="Leao P.N."/>
        </authorList>
    </citation>
    <scope>NUCLEOTIDE SEQUENCE [LARGE SCALE GENOMIC DNA]</scope>
    <source>
        <strain evidence="1 2">LEGE 06123</strain>
    </source>
</reference>
<comment type="caution">
    <text evidence="1">The sequence shown here is derived from an EMBL/GenBank/DDBJ whole genome shotgun (WGS) entry which is preliminary data.</text>
</comment>
<accession>A0ABR9UL98</accession>
<keyword evidence="2" id="KW-1185">Reference proteome</keyword>